<dbReference type="SMART" id="SM00448">
    <property type="entry name" value="REC"/>
    <property type="match status" value="1"/>
</dbReference>
<name>A7IAW8_METB6</name>
<dbReference type="SUPFAM" id="SSF52172">
    <property type="entry name" value="CheY-like"/>
    <property type="match status" value="1"/>
</dbReference>
<dbReference type="InterPro" id="IPR001789">
    <property type="entry name" value="Sig_transdc_resp-reg_receiver"/>
</dbReference>
<evidence type="ECO:0000256" key="3">
    <source>
        <dbReference type="SAM" id="MobiDB-lite"/>
    </source>
</evidence>
<keyword evidence="1 2" id="KW-0597">Phosphoprotein</keyword>
<evidence type="ECO:0000313" key="5">
    <source>
        <dbReference type="EMBL" id="ABS56879.1"/>
    </source>
</evidence>
<keyword evidence="6" id="KW-1185">Reference proteome</keyword>
<dbReference type="PANTHER" id="PTHR44591">
    <property type="entry name" value="STRESS RESPONSE REGULATOR PROTEIN 1"/>
    <property type="match status" value="1"/>
</dbReference>
<evidence type="ECO:0000259" key="4">
    <source>
        <dbReference type="PROSITE" id="PS50110"/>
    </source>
</evidence>
<organism evidence="5 6">
    <name type="scientific">Methanoregula boonei (strain DSM 21154 / JCM 14090 / 6A8)</name>
    <dbReference type="NCBI Taxonomy" id="456442"/>
    <lineage>
        <taxon>Archaea</taxon>
        <taxon>Methanobacteriati</taxon>
        <taxon>Methanobacteriota</taxon>
        <taxon>Stenosarchaea group</taxon>
        <taxon>Methanomicrobia</taxon>
        <taxon>Methanomicrobiales</taxon>
        <taxon>Methanoregulaceae</taxon>
        <taxon>Methanoregula</taxon>
    </lineage>
</organism>
<dbReference type="PANTHER" id="PTHR44591:SF3">
    <property type="entry name" value="RESPONSE REGULATORY DOMAIN-CONTAINING PROTEIN"/>
    <property type="match status" value="1"/>
</dbReference>
<gene>
    <name evidence="5" type="ordered locus">Mboo_2365</name>
</gene>
<dbReference type="HOGENOM" id="CLU_000445_69_1_2"/>
<dbReference type="InterPro" id="IPR040541">
    <property type="entry name" value="MetOD2"/>
</dbReference>
<dbReference type="EMBL" id="CP000780">
    <property type="protein sequence ID" value="ABS56879.1"/>
    <property type="molecule type" value="Genomic_DNA"/>
</dbReference>
<dbReference type="Proteomes" id="UP000002408">
    <property type="component" value="Chromosome"/>
</dbReference>
<dbReference type="KEGG" id="mbn:Mboo_2365"/>
<accession>A7IAW8</accession>
<dbReference type="AlphaFoldDB" id="A7IAW8"/>
<dbReference type="PROSITE" id="PS50110">
    <property type="entry name" value="RESPONSE_REGULATORY"/>
    <property type="match status" value="1"/>
</dbReference>
<dbReference type="eggNOG" id="arCOG02598">
    <property type="taxonomic scope" value="Archaea"/>
</dbReference>
<reference evidence="6" key="1">
    <citation type="journal article" date="2015" name="Microbiology">
        <title>Genome of Methanoregula boonei 6A8 reveals adaptations to oligotrophic peatland environments.</title>
        <authorList>
            <person name="Braeuer S."/>
            <person name="Cadillo-Quiroz H."/>
            <person name="Kyrpides N."/>
            <person name="Woyke T."/>
            <person name="Goodwin L."/>
            <person name="Detter C."/>
            <person name="Podell S."/>
            <person name="Yavitt J.B."/>
            <person name="Zinder S.H."/>
        </authorList>
    </citation>
    <scope>NUCLEOTIDE SEQUENCE [LARGE SCALE GENOMIC DNA]</scope>
    <source>
        <strain evidence="6">DSM 21154 / JCM 14090 / 6A8</strain>
    </source>
</reference>
<evidence type="ECO:0000313" key="6">
    <source>
        <dbReference type="Proteomes" id="UP000002408"/>
    </source>
</evidence>
<feature type="modified residue" description="4-aspartylphosphate" evidence="2">
    <location>
        <position position="55"/>
    </location>
</feature>
<dbReference type="Gene3D" id="3.40.50.2300">
    <property type="match status" value="1"/>
</dbReference>
<dbReference type="STRING" id="456442.Mboo_2365"/>
<feature type="domain" description="Response regulatory" evidence="4">
    <location>
        <begin position="6"/>
        <end position="122"/>
    </location>
</feature>
<evidence type="ECO:0000256" key="1">
    <source>
        <dbReference type="ARBA" id="ARBA00022553"/>
    </source>
</evidence>
<protein>
    <submittedName>
        <fullName evidence="5">Response regulator receiver protein</fullName>
    </submittedName>
</protein>
<sequence>MVDMYTILVVDDTRHVADVFVTMLKEGGYCPLVAHSGQECLDLLATTMPDLLLLDVMMTPMDGWTTLEKIKEDPATLDLPVLMLTSKLLTPAQAEQYSVLIEDYVLKPITNFELYDTIEHVLRRRQAILSDVERARRCGIDGEVISEYARLAKSIEVNRRFLTILENTYKPDKPPVPVSDNILQALKNLEGHLKTQEARHRQIKEEIKKASREPVPKPRYR</sequence>
<dbReference type="Pfam" id="PF18548">
    <property type="entry name" value="MetOD2"/>
    <property type="match status" value="1"/>
</dbReference>
<dbReference type="Pfam" id="PF00072">
    <property type="entry name" value="Response_reg"/>
    <property type="match status" value="1"/>
</dbReference>
<evidence type="ECO:0000256" key="2">
    <source>
        <dbReference type="PROSITE-ProRule" id="PRU00169"/>
    </source>
</evidence>
<dbReference type="InterPro" id="IPR050595">
    <property type="entry name" value="Bact_response_regulator"/>
</dbReference>
<dbReference type="GO" id="GO:0000160">
    <property type="term" value="P:phosphorelay signal transduction system"/>
    <property type="evidence" value="ECO:0007669"/>
    <property type="project" value="InterPro"/>
</dbReference>
<proteinExistence type="predicted"/>
<feature type="region of interest" description="Disordered" evidence="3">
    <location>
        <begin position="194"/>
        <end position="221"/>
    </location>
</feature>
<dbReference type="InterPro" id="IPR011006">
    <property type="entry name" value="CheY-like_superfamily"/>
</dbReference>